<dbReference type="FunCoup" id="G4TGV8">
    <property type="interactions" value="25"/>
</dbReference>
<protein>
    <recommendedName>
        <fullName evidence="14">glucan 1,3-beta-glucosidase</fullName>
        <ecNumber evidence="14">3.2.1.58</ecNumber>
    </recommendedName>
    <alternativeName>
        <fullName evidence="15">Exo-1,3-beta-glucanase D</fullName>
    </alternativeName>
</protein>
<evidence type="ECO:0000256" key="7">
    <source>
        <dbReference type="ARBA" id="ARBA00022989"/>
    </source>
</evidence>
<dbReference type="InterPro" id="IPR050386">
    <property type="entry name" value="Glycosyl_hydrolase_5"/>
</dbReference>
<keyword evidence="5" id="KW-0378">Hydrolase</keyword>
<evidence type="ECO:0000256" key="9">
    <source>
        <dbReference type="ARBA" id="ARBA00023180"/>
    </source>
</evidence>
<feature type="transmembrane region" description="Helical" evidence="17">
    <location>
        <begin position="59"/>
        <end position="83"/>
    </location>
</feature>
<accession>G4TGV8</accession>
<evidence type="ECO:0000259" key="18">
    <source>
        <dbReference type="Pfam" id="PF00150"/>
    </source>
</evidence>
<dbReference type="OrthoDB" id="62120at2759"/>
<feature type="compositionally biased region" description="Gly residues" evidence="16">
    <location>
        <begin position="92"/>
        <end position="103"/>
    </location>
</feature>
<keyword evidence="10" id="KW-0326">Glycosidase</keyword>
<comment type="similarity">
    <text evidence="2">Belongs to the glycosyl hydrolase 5 (cellulase A) family.</text>
</comment>
<evidence type="ECO:0000256" key="6">
    <source>
        <dbReference type="ARBA" id="ARBA00022968"/>
    </source>
</evidence>
<gene>
    <name evidence="19" type="ORF">PIIN_04497</name>
</gene>
<evidence type="ECO:0000256" key="5">
    <source>
        <dbReference type="ARBA" id="ARBA00022801"/>
    </source>
</evidence>
<evidence type="ECO:0000256" key="16">
    <source>
        <dbReference type="SAM" id="MobiDB-lite"/>
    </source>
</evidence>
<dbReference type="SUPFAM" id="SSF51445">
    <property type="entry name" value="(Trans)glycosidases"/>
    <property type="match status" value="1"/>
</dbReference>
<dbReference type="PANTHER" id="PTHR31297">
    <property type="entry name" value="GLUCAN ENDO-1,6-BETA-GLUCOSIDASE B"/>
    <property type="match status" value="1"/>
</dbReference>
<sequence>MSDDEKRLSALGSVDPTPMEASPSASDRQLYNEQPADAKEAPTGDPKPTPPARSSRWKLFAALGCLAVVILVLVIVLPVYFLVIKKRNTSTGGHGGSGGGGAVNGDDTLPVAQPDGATSGGDGSKVYTEDGSSFTYTNKFGGHWSYDPARPFANGEHVPPSKRSSLFDLRPMAASNVSFIFAEARAQSYTPALNETWKWGQDTIKGVNLGGWLVTEPFITPALYQKYSSMTYPNGSYQIIDEWKLVEQMKADGSIGDLEKHYATFYTEKDFADIVAAGLNWVRLPIPFWAVETVGNEPYIESVQWKYVLKAIGWARKYGLRINLDLHTHPGSQNGWNHSGLNNGPLGVNWLNGVMGIANAQRSLDYIRIITQFISQPEYAPVVPYFGIVNEPRIMAGNHVLQPEVVQSFYFEAYKQIRNVTGIGEGKGPMIGIHDGFLGFSEWNTFLTGADRLSIDTHPYFAFDGPNDAPLESFIPRPCSRWGDAINVTQSTFGVITAGEISAAVNDCGLFVTGVGTPTRYQGDCDPWMKWENWDQTTKDSLRQFALSSMDALQNWFFWTWKIGPSATDNSVRAPFWSYKLGLDNGWLPTDPRDAVGACVRQGQSGTPFNGQHPAWATGGAGAGEIQAAATATLTWPPTSLGPSYPVALYLPTYTPTGTHTTLAVPRITAHGVSPGDGWFNDNDQAPLMVPIQSCSYPEAYGGALMPQPTVPFCGNTEVVAMPTPVAVLTADGSGLPFTTTVLEYSAVPGEVTVPFDTSSSTTVAAKRRYAPRGGMPMPTLA</sequence>
<evidence type="ECO:0000256" key="4">
    <source>
        <dbReference type="ARBA" id="ARBA00022692"/>
    </source>
</evidence>
<keyword evidence="7 17" id="KW-1133">Transmembrane helix</keyword>
<feature type="region of interest" description="Disordered" evidence="16">
    <location>
        <begin position="1"/>
        <end position="53"/>
    </location>
</feature>
<dbReference type="Proteomes" id="UP000007148">
    <property type="component" value="Unassembled WGS sequence"/>
</dbReference>
<evidence type="ECO:0000256" key="3">
    <source>
        <dbReference type="ARBA" id="ARBA00022475"/>
    </source>
</evidence>
<evidence type="ECO:0000256" key="17">
    <source>
        <dbReference type="SAM" id="Phobius"/>
    </source>
</evidence>
<dbReference type="GO" id="GO:0005576">
    <property type="term" value="C:extracellular region"/>
    <property type="evidence" value="ECO:0007669"/>
    <property type="project" value="TreeGrafter"/>
</dbReference>
<feature type="domain" description="Glycoside hydrolase family 5" evidence="18">
    <location>
        <begin position="258"/>
        <end position="420"/>
    </location>
</feature>
<reference evidence="19 20" key="1">
    <citation type="journal article" date="2011" name="PLoS Pathog.">
        <title>Endophytic Life Strategies Decoded by Genome and Transcriptome Analyses of the Mutualistic Root Symbiont Piriformospora indica.</title>
        <authorList>
            <person name="Zuccaro A."/>
            <person name="Lahrmann U."/>
            <person name="Guldener U."/>
            <person name="Langen G."/>
            <person name="Pfiffi S."/>
            <person name="Biedenkopf D."/>
            <person name="Wong P."/>
            <person name="Samans B."/>
            <person name="Grimm C."/>
            <person name="Basiewicz M."/>
            <person name="Murat C."/>
            <person name="Martin F."/>
            <person name="Kogel K.H."/>
        </authorList>
    </citation>
    <scope>NUCLEOTIDE SEQUENCE [LARGE SCALE GENOMIC DNA]</scope>
    <source>
        <strain evidence="19 20">DSM 11827</strain>
    </source>
</reference>
<keyword evidence="11" id="KW-0961">Cell wall biogenesis/degradation</keyword>
<dbReference type="PANTHER" id="PTHR31297:SF34">
    <property type="entry name" value="GLUCAN 1,3-BETA-GLUCOSIDASE 2"/>
    <property type="match status" value="1"/>
</dbReference>
<evidence type="ECO:0000313" key="20">
    <source>
        <dbReference type="Proteomes" id="UP000007148"/>
    </source>
</evidence>
<dbReference type="GO" id="GO:0005886">
    <property type="term" value="C:plasma membrane"/>
    <property type="evidence" value="ECO:0007669"/>
    <property type="project" value="UniProtKB-SubCell"/>
</dbReference>
<keyword evidence="8 17" id="KW-0472">Membrane</keyword>
<feature type="region of interest" description="Disordered" evidence="16">
    <location>
        <begin position="91"/>
        <end position="124"/>
    </location>
</feature>
<dbReference type="Pfam" id="PF00150">
    <property type="entry name" value="Cellulase"/>
    <property type="match status" value="1"/>
</dbReference>
<dbReference type="InterPro" id="IPR017853">
    <property type="entry name" value="GH"/>
</dbReference>
<dbReference type="GO" id="GO:0009251">
    <property type="term" value="P:glucan catabolic process"/>
    <property type="evidence" value="ECO:0007669"/>
    <property type="project" value="TreeGrafter"/>
</dbReference>
<dbReference type="InterPro" id="IPR001547">
    <property type="entry name" value="Glyco_hydro_5"/>
</dbReference>
<dbReference type="Gene3D" id="3.20.20.80">
    <property type="entry name" value="Glycosidases"/>
    <property type="match status" value="1"/>
</dbReference>
<dbReference type="HOGENOM" id="CLU_004624_6_1_1"/>
<evidence type="ECO:0000256" key="12">
    <source>
        <dbReference type="ARBA" id="ARBA00036824"/>
    </source>
</evidence>
<comment type="caution">
    <text evidence="19">The sequence shown here is derived from an EMBL/GenBank/DDBJ whole genome shotgun (WGS) entry which is preliminary data.</text>
</comment>
<dbReference type="InParanoid" id="G4TGV8"/>
<proteinExistence type="inferred from homology"/>
<evidence type="ECO:0000256" key="1">
    <source>
        <dbReference type="ARBA" id="ARBA00004401"/>
    </source>
</evidence>
<dbReference type="EC" id="3.2.1.58" evidence="14"/>
<dbReference type="eggNOG" id="ENOG502QRG8">
    <property type="taxonomic scope" value="Eukaryota"/>
</dbReference>
<keyword evidence="9" id="KW-0325">Glycoprotein</keyword>
<keyword evidence="3" id="KW-1003">Cell membrane</keyword>
<dbReference type="GO" id="GO:0004338">
    <property type="term" value="F:glucan exo-1,3-beta-glucosidase activity"/>
    <property type="evidence" value="ECO:0007669"/>
    <property type="project" value="UniProtKB-EC"/>
</dbReference>
<comment type="subcellular location">
    <subcellularLocation>
        <location evidence="1">Cell membrane</location>
        <topology evidence="1">Single-pass type II membrane protein</topology>
    </subcellularLocation>
</comment>
<feature type="compositionally biased region" description="Polar residues" evidence="16">
    <location>
        <begin position="23"/>
        <end position="32"/>
    </location>
</feature>
<keyword evidence="20" id="KW-1185">Reference proteome</keyword>
<dbReference type="EMBL" id="CAFZ01000086">
    <property type="protein sequence ID" value="CCA70560.1"/>
    <property type="molecule type" value="Genomic_DNA"/>
</dbReference>
<comment type="catalytic activity">
    <reaction evidence="12">
        <text>Successive hydrolysis of beta-D-glucose units from the non-reducing ends of (1-&gt;3)-beta-D-glucans, releasing alpha-glucose.</text>
        <dbReference type="EC" id="3.2.1.58"/>
    </reaction>
</comment>
<comment type="function">
    <text evidence="13">Glucosidase involved in the degradation of cellulosic biomass. Active on lichenan.</text>
</comment>
<keyword evidence="4 17" id="KW-0812">Transmembrane</keyword>
<evidence type="ECO:0000313" key="19">
    <source>
        <dbReference type="EMBL" id="CCA70560.1"/>
    </source>
</evidence>
<dbReference type="OMA" id="AFDANGW"/>
<dbReference type="AlphaFoldDB" id="G4TGV8"/>
<dbReference type="GO" id="GO:0071555">
    <property type="term" value="P:cell wall organization"/>
    <property type="evidence" value="ECO:0007669"/>
    <property type="project" value="UniProtKB-KW"/>
</dbReference>
<dbReference type="GO" id="GO:0009986">
    <property type="term" value="C:cell surface"/>
    <property type="evidence" value="ECO:0007669"/>
    <property type="project" value="TreeGrafter"/>
</dbReference>
<evidence type="ECO:0000256" key="14">
    <source>
        <dbReference type="ARBA" id="ARBA00038929"/>
    </source>
</evidence>
<evidence type="ECO:0000256" key="13">
    <source>
        <dbReference type="ARBA" id="ARBA00037126"/>
    </source>
</evidence>
<evidence type="ECO:0000256" key="2">
    <source>
        <dbReference type="ARBA" id="ARBA00005641"/>
    </source>
</evidence>
<keyword evidence="6" id="KW-0735">Signal-anchor</keyword>
<dbReference type="STRING" id="1109443.G4TGV8"/>
<evidence type="ECO:0000256" key="15">
    <source>
        <dbReference type="ARBA" id="ARBA00041260"/>
    </source>
</evidence>
<evidence type="ECO:0000256" key="11">
    <source>
        <dbReference type="ARBA" id="ARBA00023316"/>
    </source>
</evidence>
<name>G4TGV8_SERID</name>
<evidence type="ECO:0000256" key="8">
    <source>
        <dbReference type="ARBA" id="ARBA00023136"/>
    </source>
</evidence>
<evidence type="ECO:0000256" key="10">
    <source>
        <dbReference type="ARBA" id="ARBA00023295"/>
    </source>
</evidence>
<organism evidence="19 20">
    <name type="scientific">Serendipita indica (strain DSM 11827)</name>
    <name type="common">Root endophyte fungus</name>
    <name type="synonym">Piriformospora indica</name>
    <dbReference type="NCBI Taxonomy" id="1109443"/>
    <lineage>
        <taxon>Eukaryota</taxon>
        <taxon>Fungi</taxon>
        <taxon>Dikarya</taxon>
        <taxon>Basidiomycota</taxon>
        <taxon>Agaricomycotina</taxon>
        <taxon>Agaricomycetes</taxon>
        <taxon>Sebacinales</taxon>
        <taxon>Serendipitaceae</taxon>
        <taxon>Serendipita</taxon>
    </lineage>
</organism>